<dbReference type="PANTHER" id="PTHR33307">
    <property type="entry name" value="ALPHA-RHAMNOSIDASE (EUROFUNG)"/>
    <property type="match status" value="1"/>
</dbReference>
<dbReference type="KEGG" id="lali:LA20249_02955"/>
<dbReference type="PANTHER" id="PTHR33307:SF6">
    <property type="entry name" value="ALPHA-RHAMNOSIDASE (EUROFUNG)-RELATED"/>
    <property type="match status" value="1"/>
</dbReference>
<name>A0A2K9HHN9_9LACO</name>
<feature type="domain" description="Bacterial alpha-L-rhamnosidase N-terminal" evidence="5">
    <location>
        <begin position="52"/>
        <end position="179"/>
    </location>
</feature>
<proteinExistence type="predicted"/>
<dbReference type="Gene3D" id="1.50.10.10">
    <property type="match status" value="1"/>
</dbReference>
<dbReference type="InterPro" id="IPR012341">
    <property type="entry name" value="6hp_glycosidase-like_sf"/>
</dbReference>
<feature type="domain" description="Alpha-L-rhamnosidase concanavalin-like" evidence="4">
    <location>
        <begin position="223"/>
        <end position="333"/>
    </location>
</feature>
<evidence type="ECO:0000313" key="9">
    <source>
        <dbReference type="Proteomes" id="UP000234653"/>
    </source>
</evidence>
<dbReference type="GO" id="GO:0030596">
    <property type="term" value="F:alpha-L-rhamnosidase activity"/>
    <property type="evidence" value="ECO:0007669"/>
    <property type="project" value="UniProtKB-EC"/>
</dbReference>
<protein>
    <recommendedName>
        <fullName evidence="2">alpha-L-rhamnosidase</fullName>
        <ecNumber evidence="2">3.2.1.40</ecNumber>
    </recommendedName>
</protein>
<dbReference type="Gene3D" id="2.60.420.10">
    <property type="entry name" value="Maltose phosphorylase, domain 3"/>
    <property type="match status" value="1"/>
</dbReference>
<dbReference type="InterPro" id="IPR035396">
    <property type="entry name" value="Bac_rhamnosid6H"/>
</dbReference>
<feature type="domain" description="Alpha-L-rhamnosidase six-hairpin glycosidase" evidence="6">
    <location>
        <begin position="338"/>
        <end position="667"/>
    </location>
</feature>
<dbReference type="Pfam" id="PF08531">
    <property type="entry name" value="Bac_rhamnosid_N"/>
    <property type="match status" value="1"/>
</dbReference>
<evidence type="ECO:0000259" key="5">
    <source>
        <dbReference type="Pfam" id="PF08531"/>
    </source>
</evidence>
<evidence type="ECO:0000259" key="4">
    <source>
        <dbReference type="Pfam" id="PF05592"/>
    </source>
</evidence>
<dbReference type="InterPro" id="IPR008902">
    <property type="entry name" value="Rhamnosid_concanavalin"/>
</dbReference>
<dbReference type="Pfam" id="PF05592">
    <property type="entry name" value="Bac_rhamnosid"/>
    <property type="match status" value="1"/>
</dbReference>
<keyword evidence="9" id="KW-1185">Reference proteome</keyword>
<dbReference type="GO" id="GO:0005975">
    <property type="term" value="P:carbohydrate metabolic process"/>
    <property type="evidence" value="ECO:0007669"/>
    <property type="project" value="InterPro"/>
</dbReference>
<evidence type="ECO:0000313" key="8">
    <source>
        <dbReference type="EMBL" id="AUI71217.1"/>
    </source>
</evidence>
<organism evidence="8 9">
    <name type="scientific">Companilactobacillus alimentarius DSM 20249</name>
    <dbReference type="NCBI Taxonomy" id="1423720"/>
    <lineage>
        <taxon>Bacteria</taxon>
        <taxon>Bacillati</taxon>
        <taxon>Bacillota</taxon>
        <taxon>Bacilli</taxon>
        <taxon>Lactobacillales</taxon>
        <taxon>Lactobacillaceae</taxon>
        <taxon>Companilactobacillus</taxon>
    </lineage>
</organism>
<dbReference type="SUPFAM" id="SSF48208">
    <property type="entry name" value="Six-hairpin glycosidases"/>
    <property type="match status" value="1"/>
</dbReference>
<dbReference type="Gene3D" id="2.60.120.260">
    <property type="entry name" value="Galactose-binding domain-like"/>
    <property type="match status" value="2"/>
</dbReference>
<accession>A0A2K9HHN9</accession>
<evidence type="ECO:0000259" key="7">
    <source>
        <dbReference type="Pfam" id="PF17390"/>
    </source>
</evidence>
<dbReference type="STRING" id="1423720.FC67_GL001868"/>
<comment type="catalytic activity">
    <reaction evidence="1">
        <text>Hydrolysis of terminal non-reducing alpha-L-rhamnose residues in alpha-L-rhamnosides.</text>
        <dbReference type="EC" id="3.2.1.40"/>
    </reaction>
</comment>
<dbReference type="InterPro" id="IPR035398">
    <property type="entry name" value="Bac_rhamnosid_C"/>
</dbReference>
<dbReference type="OrthoDB" id="9761045at2"/>
<feature type="domain" description="Alpha-L-rhamnosidase C-terminal" evidence="7">
    <location>
        <begin position="670"/>
        <end position="728"/>
    </location>
</feature>
<dbReference type="InterPro" id="IPR016007">
    <property type="entry name" value="Alpha_rhamnosid"/>
</dbReference>
<dbReference type="Pfam" id="PF17389">
    <property type="entry name" value="Bac_rhamnosid6H"/>
    <property type="match status" value="1"/>
</dbReference>
<dbReference type="AlphaFoldDB" id="A0A2K9HHN9"/>
<evidence type="ECO:0000256" key="2">
    <source>
        <dbReference type="ARBA" id="ARBA00012652"/>
    </source>
</evidence>
<dbReference type="RefSeq" id="WP_057739650.1">
    <property type="nucleotide sequence ID" value="NZ_AZDQ01000043.1"/>
</dbReference>
<evidence type="ECO:0000256" key="1">
    <source>
        <dbReference type="ARBA" id="ARBA00001445"/>
    </source>
</evidence>
<keyword evidence="3" id="KW-0378">Hydrolase</keyword>
<dbReference type="Pfam" id="PF17390">
    <property type="entry name" value="Bac_rhamnosid_C"/>
    <property type="match status" value="1"/>
</dbReference>
<sequence length="759" mass="86726">MTNKEEFPNFTGDWIYASRPDYGINDVKYYTSNPNPIFKKEFVSNNNENIYLKIACLGYYIIHINDQRVGNFELNNDWTDFSKRIYFDIYDISKYLQKGSNKIEIELGNGMFNPSPLRLFGKYNLRDELPRIGDPTFVLNLIQNGQVLLSTNKKWHCQSGKIKMNNLYLGEHVDYTNINDNETLVEEKPINKQDQNHMVRSFIPKITRHQTVNPKSIINTTDGFIIDFGETISGFFHAKIDGCNNQEIIFDYSETKNSEGLDFETSYAGNIGDVPGVSGGPGSPQKAIQEDIIICRDGIQKFQNKFCYHSFRYVFVKGIEEEKLTDINAIYVHTDLKSTGYIEIDNEFYSKLFDAGMRTKLNNVHSIFEDCARERLSYGGDIVALANSNLYSFDLKNFYKKVIDDFVIEQTEKGGIPETAPYIGIQTNGTGDGEGPILWQLVLPYILNKYYQFYGDKKFLTKYYQAAKNQYDYLMSFKITDLATKCIGDHGSVLVKDFYDETPDKLFVGYCTILSFSILMEKLAKILNKDKDTEIIRKQLTSIKKEIEGRFKNSDGTFGKGTQTSLAFSLLLNLNTEKNLTSALLNRISKDKGIFTTGIFGTAIMYRVLHESGNDEVVANWLKQKSSMSFYNMLKNGNQVLSELFNGKYYSANHAMFSSYIQWYYEALGGIQNLSSSVGFSDIRIAPYFDQSINQMKCNIKTIHGDIDVNWNRGNDHINLIISIPKDINYQLGNSILNKGKLLSKSQGDNIVFKYSITA</sequence>
<dbReference type="EC" id="3.2.1.40" evidence="2"/>
<reference evidence="8 9" key="1">
    <citation type="submission" date="2016-12" db="EMBL/GenBank/DDBJ databases">
        <title>The whole genome sequencing and assembly of Lactobacillus alimentarius DSM 20249T strain.</title>
        <authorList>
            <person name="Lee Y.-J."/>
            <person name="Yi H."/>
            <person name="Bahn Y.-S."/>
            <person name="Kim J.F."/>
            <person name="Lee D.-W."/>
        </authorList>
    </citation>
    <scope>NUCLEOTIDE SEQUENCE [LARGE SCALE GENOMIC DNA]</scope>
    <source>
        <strain evidence="8 9">DSM 20249</strain>
    </source>
</reference>
<dbReference type="Proteomes" id="UP000234653">
    <property type="component" value="Chromosome"/>
</dbReference>
<dbReference type="EMBL" id="CP018867">
    <property type="protein sequence ID" value="AUI71217.1"/>
    <property type="molecule type" value="Genomic_DNA"/>
</dbReference>
<gene>
    <name evidence="8" type="ORF">LA20249_02955</name>
</gene>
<evidence type="ECO:0000259" key="6">
    <source>
        <dbReference type="Pfam" id="PF17389"/>
    </source>
</evidence>
<dbReference type="InterPro" id="IPR013737">
    <property type="entry name" value="Bac_rhamnosid_N"/>
</dbReference>
<dbReference type="InterPro" id="IPR008928">
    <property type="entry name" value="6-hairpin_glycosidase_sf"/>
</dbReference>
<evidence type="ECO:0000256" key="3">
    <source>
        <dbReference type="ARBA" id="ARBA00022801"/>
    </source>
</evidence>